<evidence type="ECO:0000313" key="3">
    <source>
        <dbReference type="Proteomes" id="UP001412067"/>
    </source>
</evidence>
<comment type="caution">
    <text evidence="2">The sequence shown here is derived from an EMBL/GenBank/DDBJ whole genome shotgun (WGS) entry which is preliminary data.</text>
</comment>
<sequence>MPTPKVTAIMEKDKNLVSLRFTICLSGLFAGHSRRSASLAAHMSLIPEPTIIKIALMANSWADILRPSLVLEHLEESYFGSCEAKPYSSSSLSSDSFTKRGIDGVVACLGPPIGSCQWSVFSEEKRFGKHSPKSTRKILDQASKEFETLEISTDDSSSFKAPSNSEEASSVATDSILNLLFDDVASDTSHVENILSIGEDDMASIASTKACPEHLPKVEDEGKWRNPSSEVENDGGEKSVLNGEKSAL</sequence>
<protein>
    <submittedName>
        <fullName evidence="2">Uncharacterized protein</fullName>
    </submittedName>
</protein>
<proteinExistence type="predicted"/>
<gene>
    <name evidence="2" type="ORF">KSP40_PGU000633</name>
</gene>
<feature type="compositionally biased region" description="Basic and acidic residues" evidence="1">
    <location>
        <begin position="211"/>
        <end position="224"/>
    </location>
</feature>
<evidence type="ECO:0000313" key="2">
    <source>
        <dbReference type="EMBL" id="KAK8958715.1"/>
    </source>
</evidence>
<reference evidence="2 3" key="1">
    <citation type="journal article" date="2022" name="Nat. Plants">
        <title>Genomes of leafy and leafless Platanthera orchids illuminate the evolution of mycoheterotrophy.</title>
        <authorList>
            <person name="Li M.H."/>
            <person name="Liu K.W."/>
            <person name="Li Z."/>
            <person name="Lu H.C."/>
            <person name="Ye Q.L."/>
            <person name="Zhang D."/>
            <person name="Wang J.Y."/>
            <person name="Li Y.F."/>
            <person name="Zhong Z.M."/>
            <person name="Liu X."/>
            <person name="Yu X."/>
            <person name="Liu D.K."/>
            <person name="Tu X.D."/>
            <person name="Liu B."/>
            <person name="Hao Y."/>
            <person name="Liao X.Y."/>
            <person name="Jiang Y.T."/>
            <person name="Sun W.H."/>
            <person name="Chen J."/>
            <person name="Chen Y.Q."/>
            <person name="Ai Y."/>
            <person name="Zhai J.W."/>
            <person name="Wu S.S."/>
            <person name="Zhou Z."/>
            <person name="Hsiao Y.Y."/>
            <person name="Wu W.L."/>
            <person name="Chen Y.Y."/>
            <person name="Lin Y.F."/>
            <person name="Hsu J.L."/>
            <person name="Li C.Y."/>
            <person name="Wang Z.W."/>
            <person name="Zhao X."/>
            <person name="Zhong W.Y."/>
            <person name="Ma X.K."/>
            <person name="Ma L."/>
            <person name="Huang J."/>
            <person name="Chen G.Z."/>
            <person name="Huang M.Z."/>
            <person name="Huang L."/>
            <person name="Peng D.H."/>
            <person name="Luo Y.B."/>
            <person name="Zou S.Q."/>
            <person name="Chen S.P."/>
            <person name="Lan S."/>
            <person name="Tsai W.C."/>
            <person name="Van de Peer Y."/>
            <person name="Liu Z.J."/>
        </authorList>
    </citation>
    <scope>NUCLEOTIDE SEQUENCE [LARGE SCALE GENOMIC DNA]</scope>
    <source>
        <strain evidence="2">Lor288</strain>
    </source>
</reference>
<dbReference type="EMBL" id="JBBWWR010000012">
    <property type="protein sequence ID" value="KAK8958715.1"/>
    <property type="molecule type" value="Genomic_DNA"/>
</dbReference>
<dbReference type="Proteomes" id="UP001412067">
    <property type="component" value="Unassembled WGS sequence"/>
</dbReference>
<organism evidence="2 3">
    <name type="scientific">Platanthera guangdongensis</name>
    <dbReference type="NCBI Taxonomy" id="2320717"/>
    <lineage>
        <taxon>Eukaryota</taxon>
        <taxon>Viridiplantae</taxon>
        <taxon>Streptophyta</taxon>
        <taxon>Embryophyta</taxon>
        <taxon>Tracheophyta</taxon>
        <taxon>Spermatophyta</taxon>
        <taxon>Magnoliopsida</taxon>
        <taxon>Liliopsida</taxon>
        <taxon>Asparagales</taxon>
        <taxon>Orchidaceae</taxon>
        <taxon>Orchidoideae</taxon>
        <taxon>Orchideae</taxon>
        <taxon>Orchidinae</taxon>
        <taxon>Platanthera</taxon>
    </lineage>
</organism>
<feature type="region of interest" description="Disordered" evidence="1">
    <location>
        <begin position="208"/>
        <end position="248"/>
    </location>
</feature>
<name>A0ABR2M4Z0_9ASPA</name>
<accession>A0ABR2M4Z0</accession>
<evidence type="ECO:0000256" key="1">
    <source>
        <dbReference type="SAM" id="MobiDB-lite"/>
    </source>
</evidence>
<keyword evidence="3" id="KW-1185">Reference proteome</keyword>